<keyword evidence="4" id="KW-1185">Reference proteome</keyword>
<dbReference type="Pfam" id="PF13401">
    <property type="entry name" value="AAA_22"/>
    <property type="match status" value="1"/>
</dbReference>
<accession>A0A4S1CAX8</accession>
<evidence type="ECO:0000313" key="2">
    <source>
        <dbReference type="EMBL" id="TGU70467.1"/>
    </source>
</evidence>
<dbReference type="Proteomes" id="UP000306416">
    <property type="component" value="Unassembled WGS sequence"/>
</dbReference>
<protein>
    <submittedName>
        <fullName evidence="2">ATPase</fullName>
    </submittedName>
</protein>
<name>A0A4S1CAX8_9BACT</name>
<dbReference type="InterPro" id="IPR027417">
    <property type="entry name" value="P-loop_NTPase"/>
</dbReference>
<dbReference type="PANTHER" id="PTHR35894">
    <property type="entry name" value="GENERAL SECRETION PATHWAY PROTEIN A-RELATED"/>
    <property type="match status" value="1"/>
</dbReference>
<comment type="caution">
    <text evidence="2">The sequence shown here is derived from an EMBL/GenBank/DDBJ whole genome shotgun (WGS) entry which is preliminary data.</text>
</comment>
<sequence>MYEEFFNFTRKPFELVPDPDFIFLSRSHKKAVTYLDYGIRERAGFLLLTGDVGSGKTTLIRDLIGKKYERVVLAKVFNTRVSVEQLLAMINDDFGLDVSGKDKVALIRDLNDFLLEQYAKGNAPILVIDEAQNLDAELLEEVRLLSNLESSHNKLLQIVLVGQPELRDTMAGPELMQLRQRISVSCHLTALSRDETTAYIMHRMEVAGNREAVVFTEEALDLVHGFSRGIPRLVNIICDFLLLAAFADEVRTVTAAMTHEVADDLDFERTYWGVGFPARVGAPEPVNEAGGETLARVEGRLEVIEEDLGERLPRALKSFEEAMQRMHGEFSRRIESNEKKVTGIAEQLETVSYAIESLVLSSAGRPAAASFARRLMDGVSNIGVKK</sequence>
<dbReference type="SUPFAM" id="SSF52540">
    <property type="entry name" value="P-loop containing nucleoside triphosphate hydrolases"/>
    <property type="match status" value="1"/>
</dbReference>
<proteinExistence type="predicted"/>
<dbReference type="InterPro" id="IPR017466">
    <property type="entry name" value="XrtA-assoc_ATPase-like"/>
</dbReference>
<dbReference type="InterPro" id="IPR049945">
    <property type="entry name" value="AAA_22"/>
</dbReference>
<dbReference type="PANTHER" id="PTHR35894:SF1">
    <property type="entry name" value="PHOSPHORIBULOKINASE _ URIDINE KINASE FAMILY"/>
    <property type="match status" value="1"/>
</dbReference>
<feature type="domain" description="AAA+ ATPase" evidence="1">
    <location>
        <begin position="42"/>
        <end position="195"/>
    </location>
</feature>
<evidence type="ECO:0000259" key="1">
    <source>
        <dbReference type="SMART" id="SM00382"/>
    </source>
</evidence>
<reference evidence="2 4" key="1">
    <citation type="submission" date="2019-04" db="EMBL/GenBank/DDBJ databases">
        <title>Geobacter oryzae sp. nov., ferric-reducing bacteria isolated from paddy soil.</title>
        <authorList>
            <person name="Xu Z."/>
            <person name="Masuda Y."/>
            <person name="Itoh H."/>
            <person name="Senoo K."/>
        </authorList>
    </citation>
    <scope>NUCLEOTIDE SEQUENCE [LARGE SCALE GENOMIC DNA]</scope>
    <source>
        <strain evidence="2 4">Red111</strain>
    </source>
</reference>
<dbReference type="SMART" id="SM00382">
    <property type="entry name" value="AAA"/>
    <property type="match status" value="1"/>
</dbReference>
<dbReference type="NCBIfam" id="TIGR03015">
    <property type="entry name" value="pepcterm_ATPase"/>
    <property type="match status" value="1"/>
</dbReference>
<gene>
    <name evidence="3" type="ORF">E4633_11410</name>
    <name evidence="2" type="ORF">E4633_15800</name>
</gene>
<dbReference type="InterPro" id="IPR003593">
    <property type="entry name" value="AAA+_ATPase"/>
</dbReference>
<dbReference type="AlphaFoldDB" id="A0A4S1CAX8"/>
<dbReference type="GO" id="GO:0016887">
    <property type="term" value="F:ATP hydrolysis activity"/>
    <property type="evidence" value="ECO:0007669"/>
    <property type="project" value="InterPro"/>
</dbReference>
<organism evidence="2 4">
    <name type="scientific">Geomonas terrae</name>
    <dbReference type="NCBI Taxonomy" id="2562681"/>
    <lineage>
        <taxon>Bacteria</taxon>
        <taxon>Pseudomonadati</taxon>
        <taxon>Thermodesulfobacteriota</taxon>
        <taxon>Desulfuromonadia</taxon>
        <taxon>Geobacterales</taxon>
        <taxon>Geobacteraceae</taxon>
        <taxon>Geomonas</taxon>
    </lineage>
</organism>
<dbReference type="RefSeq" id="WP_135870355.1">
    <property type="nucleotide sequence ID" value="NZ_SRSC01000002.1"/>
</dbReference>
<evidence type="ECO:0000313" key="3">
    <source>
        <dbReference type="EMBL" id="TGU72887.1"/>
    </source>
</evidence>
<dbReference type="EMBL" id="SRSC01000004">
    <property type="protein sequence ID" value="TGU70467.1"/>
    <property type="molecule type" value="Genomic_DNA"/>
</dbReference>
<dbReference type="InterPro" id="IPR052026">
    <property type="entry name" value="ExeA_AAA_ATPase_DNA-bind"/>
</dbReference>
<dbReference type="Gene3D" id="3.40.50.300">
    <property type="entry name" value="P-loop containing nucleotide triphosphate hydrolases"/>
    <property type="match status" value="1"/>
</dbReference>
<dbReference type="EMBL" id="SRSC01000002">
    <property type="protein sequence ID" value="TGU72887.1"/>
    <property type="molecule type" value="Genomic_DNA"/>
</dbReference>
<evidence type="ECO:0000313" key="4">
    <source>
        <dbReference type="Proteomes" id="UP000306416"/>
    </source>
</evidence>